<dbReference type="InterPro" id="IPR050863">
    <property type="entry name" value="CenT-Element_Derived"/>
</dbReference>
<dbReference type="RefSeq" id="XP_002290374.1">
    <property type="nucleotide sequence ID" value="XM_002290338.1"/>
</dbReference>
<dbReference type="SMART" id="SM00674">
    <property type="entry name" value="CENPB"/>
    <property type="match status" value="1"/>
</dbReference>
<dbReference type="AlphaFoldDB" id="B8C3I4"/>
<dbReference type="eggNOG" id="ENOG502SY4D">
    <property type="taxonomic scope" value="Eukaryota"/>
</dbReference>
<name>B8C3I4_THAPS</name>
<dbReference type="InterPro" id="IPR007889">
    <property type="entry name" value="HTH_Psq"/>
</dbReference>
<dbReference type="InParanoid" id="B8C3I4"/>
<accession>B8C3I4</accession>
<feature type="region of interest" description="Disordered" evidence="3">
    <location>
        <begin position="484"/>
        <end position="506"/>
    </location>
</feature>
<sequence>MYTDASGEERFFEPLEVSDDDNCLFESLVACGCDVFPKDASTLKEMVSKLSLDWYEKKMHGGLLQKLFEVKLPSVTSLPYHIFNSKLGHDDFDLLLVSLVMSVNIRCIYNAAGGLVEHNSRDVIKEFISTLEDAGIDTEVYNGALSEQPEDVWLYVHKRNTPMNPEQMQSTDELPHFYALKPGAVDAINKKRAFKGDKVDDENTSLKKIAEKPTTQRDVAEGENKKQTRRRLTMKEQCDIVQKFELNPKLGHKEVASEYGIARTTVSTLLKRKELIKMEIGAALIRDKTYEAKSCRRIFTSDYSQTKSIDFALYEWMSQRNTQEQLSSEVLKKQAIHFATKAGIRSFTASEGWLNGFKKRFGLISGKKRCRQSKRFVADQLFPDLGTLHVPQLDGIGNTSVAVDEDDLLLKKAKLSIASHGIAVEKSKETVPRAKRETDTTDIELPPEVQAALKVVANFAKHGDDEKMSTSIQSTLQTLENKLKKQQRKAMEPNSMHARTPGDDGLQYEKDIEEAIQYVET</sequence>
<dbReference type="HOGENOM" id="CLU_523301_0_0_1"/>
<dbReference type="PROSITE" id="PS51253">
    <property type="entry name" value="HTH_CENPB"/>
    <property type="match status" value="1"/>
</dbReference>
<evidence type="ECO:0000313" key="5">
    <source>
        <dbReference type="EMBL" id="EED92126.1"/>
    </source>
</evidence>
<reference evidence="5 6" key="2">
    <citation type="journal article" date="2008" name="Nature">
        <title>The Phaeodactylum genome reveals the evolutionary history of diatom genomes.</title>
        <authorList>
            <person name="Bowler C."/>
            <person name="Allen A.E."/>
            <person name="Badger J.H."/>
            <person name="Grimwood J."/>
            <person name="Jabbari K."/>
            <person name="Kuo A."/>
            <person name="Maheswari U."/>
            <person name="Martens C."/>
            <person name="Maumus F."/>
            <person name="Otillar R.P."/>
            <person name="Rayko E."/>
            <person name="Salamov A."/>
            <person name="Vandepoele K."/>
            <person name="Beszteri B."/>
            <person name="Gruber A."/>
            <person name="Heijde M."/>
            <person name="Katinka M."/>
            <person name="Mock T."/>
            <person name="Valentin K."/>
            <person name="Verret F."/>
            <person name="Berges J.A."/>
            <person name="Brownlee C."/>
            <person name="Cadoret J.P."/>
            <person name="Chiovitti A."/>
            <person name="Choi C.J."/>
            <person name="Coesel S."/>
            <person name="De Martino A."/>
            <person name="Detter J.C."/>
            <person name="Durkin C."/>
            <person name="Falciatore A."/>
            <person name="Fournet J."/>
            <person name="Haruta M."/>
            <person name="Huysman M.J."/>
            <person name="Jenkins B.D."/>
            <person name="Jiroutova K."/>
            <person name="Jorgensen R.E."/>
            <person name="Joubert Y."/>
            <person name="Kaplan A."/>
            <person name="Kroger N."/>
            <person name="Kroth P.G."/>
            <person name="La Roche J."/>
            <person name="Lindquist E."/>
            <person name="Lommer M."/>
            <person name="Martin-Jezequel V."/>
            <person name="Lopez P.J."/>
            <person name="Lucas S."/>
            <person name="Mangogna M."/>
            <person name="McGinnis K."/>
            <person name="Medlin L.K."/>
            <person name="Montsant A."/>
            <person name="Oudot-Le Secq M.P."/>
            <person name="Napoli C."/>
            <person name="Obornik M."/>
            <person name="Parker M.S."/>
            <person name="Petit J.L."/>
            <person name="Porcel B.M."/>
            <person name="Poulsen N."/>
            <person name="Robison M."/>
            <person name="Rychlewski L."/>
            <person name="Rynearson T.A."/>
            <person name="Schmutz J."/>
            <person name="Shapiro H."/>
            <person name="Siaut M."/>
            <person name="Stanley M."/>
            <person name="Sussman M.R."/>
            <person name="Taylor A.R."/>
            <person name="Vardi A."/>
            <person name="von Dassow P."/>
            <person name="Vyverman W."/>
            <person name="Willis A."/>
            <person name="Wyrwicz L.S."/>
            <person name="Rokhsar D.S."/>
            <person name="Weissenbach J."/>
            <person name="Armbrust E.V."/>
            <person name="Green B.R."/>
            <person name="Van de Peer Y."/>
            <person name="Grigoriev I.V."/>
        </authorList>
    </citation>
    <scope>NUCLEOTIDE SEQUENCE [LARGE SCALE GENOMIC DNA]</scope>
    <source>
        <strain evidence="5 6">CCMP1335</strain>
    </source>
</reference>
<dbReference type="InterPro" id="IPR006600">
    <property type="entry name" value="HTH_CenpB_DNA-bd_dom"/>
</dbReference>
<dbReference type="STRING" id="35128.B8C3I4"/>
<gene>
    <name evidence="5" type="ORF">THAPSDRAFT_5653</name>
</gene>
<dbReference type="PANTHER" id="PTHR19303">
    <property type="entry name" value="TRANSPOSON"/>
    <property type="match status" value="1"/>
</dbReference>
<keyword evidence="6" id="KW-1185">Reference proteome</keyword>
<dbReference type="GeneID" id="7445211"/>
<reference evidence="5 6" key="1">
    <citation type="journal article" date="2004" name="Science">
        <title>The genome of the diatom Thalassiosira pseudonana: ecology, evolution, and metabolism.</title>
        <authorList>
            <person name="Armbrust E.V."/>
            <person name="Berges J.A."/>
            <person name="Bowler C."/>
            <person name="Green B.R."/>
            <person name="Martinez D."/>
            <person name="Putnam N.H."/>
            <person name="Zhou S."/>
            <person name="Allen A.E."/>
            <person name="Apt K.E."/>
            <person name="Bechner M."/>
            <person name="Brzezinski M.A."/>
            <person name="Chaal B.K."/>
            <person name="Chiovitti A."/>
            <person name="Davis A.K."/>
            <person name="Demarest M.S."/>
            <person name="Detter J.C."/>
            <person name="Glavina T."/>
            <person name="Goodstein D."/>
            <person name="Hadi M.Z."/>
            <person name="Hellsten U."/>
            <person name="Hildebrand M."/>
            <person name="Jenkins B.D."/>
            <person name="Jurka J."/>
            <person name="Kapitonov V.V."/>
            <person name="Kroger N."/>
            <person name="Lau W.W."/>
            <person name="Lane T.W."/>
            <person name="Larimer F.W."/>
            <person name="Lippmeier J.C."/>
            <person name="Lucas S."/>
            <person name="Medina M."/>
            <person name="Montsant A."/>
            <person name="Obornik M."/>
            <person name="Parker M.S."/>
            <person name="Palenik B."/>
            <person name="Pazour G.J."/>
            <person name="Richardson P.M."/>
            <person name="Rynearson T.A."/>
            <person name="Saito M.A."/>
            <person name="Schwartz D.C."/>
            <person name="Thamatrakoln K."/>
            <person name="Valentin K."/>
            <person name="Vardi A."/>
            <person name="Wilkerson F.P."/>
            <person name="Rokhsar D.S."/>
        </authorList>
    </citation>
    <scope>NUCLEOTIDE SEQUENCE [LARGE SCALE GENOMIC DNA]</scope>
    <source>
        <strain evidence="5 6">CCMP1335</strain>
    </source>
</reference>
<feature type="region of interest" description="Disordered" evidence="3">
    <location>
        <begin position="204"/>
        <end position="231"/>
    </location>
</feature>
<evidence type="ECO:0000313" key="6">
    <source>
        <dbReference type="Proteomes" id="UP000001449"/>
    </source>
</evidence>
<protein>
    <recommendedName>
        <fullName evidence="4">HTH CENPB-type domain-containing protein</fullName>
    </recommendedName>
</protein>
<feature type="compositionally biased region" description="Basic and acidic residues" evidence="3">
    <location>
        <begin position="204"/>
        <end position="226"/>
    </location>
</feature>
<keyword evidence="2" id="KW-0539">Nucleus</keyword>
<evidence type="ECO:0000256" key="2">
    <source>
        <dbReference type="ARBA" id="ARBA00023242"/>
    </source>
</evidence>
<dbReference type="Pfam" id="PF04218">
    <property type="entry name" value="CENP-B_N"/>
    <property type="match status" value="1"/>
</dbReference>
<dbReference type="Proteomes" id="UP000001449">
    <property type="component" value="Chromosome 5"/>
</dbReference>
<evidence type="ECO:0000259" key="4">
    <source>
        <dbReference type="PROSITE" id="PS51253"/>
    </source>
</evidence>
<dbReference type="KEGG" id="tps:THAPSDRAFT_5653"/>
<dbReference type="EMBL" id="CM000642">
    <property type="protein sequence ID" value="EED92126.1"/>
    <property type="molecule type" value="Genomic_DNA"/>
</dbReference>
<dbReference type="PANTHER" id="PTHR19303:SF73">
    <property type="entry name" value="PROTEIN PDC2"/>
    <property type="match status" value="1"/>
</dbReference>
<organism evidence="5 6">
    <name type="scientific">Thalassiosira pseudonana</name>
    <name type="common">Marine diatom</name>
    <name type="synonym">Cyclotella nana</name>
    <dbReference type="NCBI Taxonomy" id="35128"/>
    <lineage>
        <taxon>Eukaryota</taxon>
        <taxon>Sar</taxon>
        <taxon>Stramenopiles</taxon>
        <taxon>Ochrophyta</taxon>
        <taxon>Bacillariophyta</taxon>
        <taxon>Coscinodiscophyceae</taxon>
        <taxon>Thalassiosirophycidae</taxon>
        <taxon>Thalassiosirales</taxon>
        <taxon>Thalassiosiraceae</taxon>
        <taxon>Thalassiosira</taxon>
    </lineage>
</organism>
<dbReference type="SUPFAM" id="SSF46689">
    <property type="entry name" value="Homeodomain-like"/>
    <property type="match status" value="2"/>
</dbReference>
<feature type="domain" description="HTH CENPB-type" evidence="4">
    <location>
        <begin position="297"/>
        <end position="367"/>
    </location>
</feature>
<dbReference type="Pfam" id="PF03221">
    <property type="entry name" value="HTH_Tnp_Tc5"/>
    <property type="match status" value="1"/>
</dbReference>
<dbReference type="GO" id="GO:0005634">
    <property type="term" value="C:nucleus"/>
    <property type="evidence" value="ECO:0000318"/>
    <property type="project" value="GO_Central"/>
</dbReference>
<keyword evidence="1" id="KW-0238">DNA-binding</keyword>
<dbReference type="GO" id="GO:0003677">
    <property type="term" value="F:DNA binding"/>
    <property type="evidence" value="ECO:0000318"/>
    <property type="project" value="GO_Central"/>
</dbReference>
<evidence type="ECO:0000256" key="3">
    <source>
        <dbReference type="SAM" id="MobiDB-lite"/>
    </source>
</evidence>
<evidence type="ECO:0000256" key="1">
    <source>
        <dbReference type="ARBA" id="ARBA00023125"/>
    </source>
</evidence>
<dbReference type="Gene3D" id="1.10.10.60">
    <property type="entry name" value="Homeodomain-like"/>
    <property type="match status" value="2"/>
</dbReference>
<proteinExistence type="predicted"/>
<dbReference type="PaxDb" id="35128-Thaps5653"/>
<dbReference type="InterPro" id="IPR009057">
    <property type="entry name" value="Homeodomain-like_sf"/>
</dbReference>